<comment type="caution">
    <text evidence="1">The sequence shown here is derived from an EMBL/GenBank/DDBJ whole genome shotgun (WGS) entry which is preliminary data.</text>
</comment>
<sequence length="72" mass="8199">MSSGDGQPAASNYESYYSPSANYLSPYHSYAAHHHSNHQAYRHLQACDYMSPDYNAIQRSADMWAAHKFHGF</sequence>
<evidence type="ECO:0000313" key="1">
    <source>
        <dbReference type="EMBL" id="RNA15487.1"/>
    </source>
</evidence>
<proteinExistence type="predicted"/>
<protein>
    <submittedName>
        <fullName evidence="1">Uncharacterized protein</fullName>
    </submittedName>
</protein>
<organism evidence="1 2">
    <name type="scientific">Brachionus plicatilis</name>
    <name type="common">Marine rotifer</name>
    <name type="synonym">Brachionus muelleri</name>
    <dbReference type="NCBI Taxonomy" id="10195"/>
    <lineage>
        <taxon>Eukaryota</taxon>
        <taxon>Metazoa</taxon>
        <taxon>Spiralia</taxon>
        <taxon>Gnathifera</taxon>
        <taxon>Rotifera</taxon>
        <taxon>Eurotatoria</taxon>
        <taxon>Monogononta</taxon>
        <taxon>Pseudotrocha</taxon>
        <taxon>Ploima</taxon>
        <taxon>Brachionidae</taxon>
        <taxon>Brachionus</taxon>
    </lineage>
</organism>
<keyword evidence="2" id="KW-1185">Reference proteome</keyword>
<reference evidence="1 2" key="1">
    <citation type="journal article" date="2018" name="Sci. Rep.">
        <title>Genomic signatures of local adaptation to the degree of environmental predictability in rotifers.</title>
        <authorList>
            <person name="Franch-Gras L."/>
            <person name="Hahn C."/>
            <person name="Garcia-Roger E.M."/>
            <person name="Carmona M.J."/>
            <person name="Serra M."/>
            <person name="Gomez A."/>
        </authorList>
    </citation>
    <scope>NUCLEOTIDE SEQUENCE [LARGE SCALE GENOMIC DNA]</scope>
    <source>
        <strain evidence="1">HYR1</strain>
    </source>
</reference>
<dbReference type="Proteomes" id="UP000276133">
    <property type="component" value="Unassembled WGS sequence"/>
</dbReference>
<gene>
    <name evidence="1" type="ORF">BpHYR1_022993</name>
</gene>
<dbReference type="AlphaFoldDB" id="A0A3M7QVU4"/>
<evidence type="ECO:0000313" key="2">
    <source>
        <dbReference type="Proteomes" id="UP000276133"/>
    </source>
</evidence>
<accession>A0A3M7QVU4</accession>
<name>A0A3M7QVU4_BRAPC</name>
<dbReference type="EMBL" id="REGN01004938">
    <property type="protein sequence ID" value="RNA15487.1"/>
    <property type="molecule type" value="Genomic_DNA"/>
</dbReference>